<sequence>MASLRTVPRLLQLRPLLQPGMLCPCHGQPLRPPPPPAPGGWLELGRWRCAGGGGGAPLEEAAGACTPDASLVQFGAHTLLRMPVPAMAAAARGFCRPLGLGEAVIVASEAVVPSEALDAQLLLGPALLVVPSAPPAQLAGNAAAEEDSGGGDGGDGVRGSGQAAGADANARRVRALCSSLRTRDAMLLCSCEADLDARRSLPVKQWCALQAGGEGAALLLWRLASAEQLLPPSDDDASAAGATPNQSTMVAARAEDEAEAEAHAEAAAEAEAAAALSLLDAARVGVPGLTRAASGAGLMPALPLGIAAWSQAILQVSTASYTQQPSAPAAQAAPGAANGGGPAAEGGGGGGVSAGEQEEGGGGKGPDAASGARPAGAGAHGLRAQEEGAVRGRAGQCGDAGGGGGDGAGQQHTRHTEGAVGGGQRRLRLASSSGRAGSGSKGGKSGKGGLSLSRIGA</sequence>
<feature type="compositionally biased region" description="Low complexity" evidence="1">
    <location>
        <begin position="325"/>
        <end position="336"/>
    </location>
</feature>
<dbReference type="AlphaFoldDB" id="A0A0D2N246"/>
<proteinExistence type="predicted"/>
<evidence type="ECO:0000313" key="3">
    <source>
        <dbReference type="Proteomes" id="UP000054498"/>
    </source>
</evidence>
<reference evidence="2 3" key="1">
    <citation type="journal article" date="2013" name="BMC Genomics">
        <title>Reconstruction of the lipid metabolism for the microalga Monoraphidium neglectum from its genome sequence reveals characteristics suitable for biofuel production.</title>
        <authorList>
            <person name="Bogen C."/>
            <person name="Al-Dilaimi A."/>
            <person name="Albersmeier A."/>
            <person name="Wichmann J."/>
            <person name="Grundmann M."/>
            <person name="Rupp O."/>
            <person name="Lauersen K.J."/>
            <person name="Blifernez-Klassen O."/>
            <person name="Kalinowski J."/>
            <person name="Goesmann A."/>
            <person name="Mussgnug J.H."/>
            <person name="Kruse O."/>
        </authorList>
    </citation>
    <scope>NUCLEOTIDE SEQUENCE [LARGE SCALE GENOMIC DNA]</scope>
    <source>
        <strain evidence="2 3">SAG 48.87</strain>
    </source>
</reference>
<dbReference type="EMBL" id="KK101597">
    <property type="protein sequence ID" value="KIZ00296.1"/>
    <property type="molecule type" value="Genomic_DNA"/>
</dbReference>
<dbReference type="RefSeq" id="XP_013899315.1">
    <property type="nucleotide sequence ID" value="XM_014043861.1"/>
</dbReference>
<dbReference type="KEGG" id="mng:MNEG_7665"/>
<feature type="compositionally biased region" description="Gly residues" evidence="1">
    <location>
        <begin position="436"/>
        <end position="449"/>
    </location>
</feature>
<feature type="compositionally biased region" description="Gly residues" evidence="1">
    <location>
        <begin position="398"/>
        <end position="408"/>
    </location>
</feature>
<accession>A0A0D2N246</accession>
<dbReference type="Proteomes" id="UP000054498">
    <property type="component" value="Unassembled WGS sequence"/>
</dbReference>
<name>A0A0D2N246_9CHLO</name>
<gene>
    <name evidence="2" type="ORF">MNEG_7665</name>
</gene>
<feature type="region of interest" description="Disordered" evidence="1">
    <location>
        <begin position="139"/>
        <end position="164"/>
    </location>
</feature>
<feature type="compositionally biased region" description="Gly residues" evidence="1">
    <location>
        <begin position="150"/>
        <end position="159"/>
    </location>
</feature>
<evidence type="ECO:0000256" key="1">
    <source>
        <dbReference type="SAM" id="MobiDB-lite"/>
    </source>
</evidence>
<feature type="compositionally biased region" description="Low complexity" evidence="1">
    <location>
        <begin position="366"/>
        <end position="382"/>
    </location>
</feature>
<protein>
    <submittedName>
        <fullName evidence="2">Uncharacterized protein</fullName>
    </submittedName>
</protein>
<dbReference type="GeneID" id="25740541"/>
<evidence type="ECO:0000313" key="2">
    <source>
        <dbReference type="EMBL" id="KIZ00296.1"/>
    </source>
</evidence>
<feature type="region of interest" description="Disordered" evidence="1">
    <location>
        <begin position="325"/>
        <end position="457"/>
    </location>
</feature>
<organism evidence="2 3">
    <name type="scientific">Monoraphidium neglectum</name>
    <dbReference type="NCBI Taxonomy" id="145388"/>
    <lineage>
        <taxon>Eukaryota</taxon>
        <taxon>Viridiplantae</taxon>
        <taxon>Chlorophyta</taxon>
        <taxon>core chlorophytes</taxon>
        <taxon>Chlorophyceae</taxon>
        <taxon>CS clade</taxon>
        <taxon>Sphaeropleales</taxon>
        <taxon>Selenastraceae</taxon>
        <taxon>Monoraphidium</taxon>
    </lineage>
</organism>
<keyword evidence="3" id="KW-1185">Reference proteome</keyword>
<feature type="compositionally biased region" description="Gly residues" evidence="1">
    <location>
        <begin position="337"/>
        <end position="353"/>
    </location>
</feature>